<evidence type="ECO:0000256" key="2">
    <source>
        <dbReference type="ARBA" id="ARBA00022679"/>
    </source>
</evidence>
<evidence type="ECO:0000313" key="4">
    <source>
        <dbReference type="EMBL" id="OEL11431.1"/>
    </source>
</evidence>
<dbReference type="InterPro" id="IPR001451">
    <property type="entry name" value="Hexapep"/>
</dbReference>
<protein>
    <submittedName>
        <fullName evidence="4">Bacterial transferase hexapeptide family protein</fullName>
    </submittedName>
</protein>
<comment type="caution">
    <text evidence="4">The sequence shown here is derived from an EMBL/GenBank/DDBJ whole genome shotgun (WGS) entry which is preliminary data.</text>
</comment>
<dbReference type="OrthoDB" id="9814490at2"/>
<dbReference type="EMBL" id="MKGI01000041">
    <property type="protein sequence ID" value="OEL11431.1"/>
    <property type="molecule type" value="Genomic_DNA"/>
</dbReference>
<dbReference type="Pfam" id="PF00132">
    <property type="entry name" value="Hexapep"/>
    <property type="match status" value="1"/>
</dbReference>
<dbReference type="STRING" id="237258.SAMN04489756_11036"/>
<gene>
    <name evidence="4" type="ORF">BHF72_2072</name>
</gene>
<keyword evidence="3" id="KW-0012">Acyltransferase</keyword>
<name>A0A1E5UET7_9FLAO</name>
<keyword evidence="5" id="KW-1185">Reference proteome</keyword>
<evidence type="ECO:0000256" key="1">
    <source>
        <dbReference type="ARBA" id="ARBA00007274"/>
    </source>
</evidence>
<dbReference type="InterPro" id="IPR045304">
    <property type="entry name" value="LbH_SAT"/>
</dbReference>
<dbReference type="PANTHER" id="PTHR42811">
    <property type="entry name" value="SERINE ACETYLTRANSFERASE"/>
    <property type="match status" value="1"/>
</dbReference>
<keyword evidence="2 4" id="KW-0808">Transferase</keyword>
<dbReference type="RefSeq" id="WP_069798111.1">
    <property type="nucleotide sequence ID" value="NZ_CP034157.1"/>
</dbReference>
<dbReference type="SUPFAM" id="SSF51161">
    <property type="entry name" value="Trimeric LpxA-like enzymes"/>
    <property type="match status" value="1"/>
</dbReference>
<dbReference type="CDD" id="cd03354">
    <property type="entry name" value="LbH_SAT"/>
    <property type="match status" value="1"/>
</dbReference>
<dbReference type="Gene3D" id="2.160.10.10">
    <property type="entry name" value="Hexapeptide repeat proteins"/>
    <property type="match status" value="1"/>
</dbReference>
<dbReference type="InterPro" id="IPR011004">
    <property type="entry name" value="Trimer_LpxA-like_sf"/>
</dbReference>
<reference evidence="4 5" key="1">
    <citation type="submission" date="2016-09" db="EMBL/GenBank/DDBJ databases">
        <authorList>
            <person name="Capua I."/>
            <person name="De Benedictis P."/>
            <person name="Joannis T."/>
            <person name="Lombin L.H."/>
            <person name="Cattoli G."/>
        </authorList>
    </citation>
    <scope>NUCLEOTIDE SEQUENCE [LARGE SCALE GENOMIC DNA]</scope>
    <source>
        <strain evidence="4 5">NRS-1</strain>
    </source>
</reference>
<evidence type="ECO:0000313" key="5">
    <source>
        <dbReference type="Proteomes" id="UP000095601"/>
    </source>
</evidence>
<accession>A0A1E5UET7</accession>
<proteinExistence type="inferred from homology"/>
<dbReference type="KEGG" id="cnr:EB819_08515"/>
<evidence type="ECO:0000256" key="3">
    <source>
        <dbReference type="ARBA" id="ARBA00023315"/>
    </source>
</evidence>
<dbReference type="AlphaFoldDB" id="A0A1E5UET7"/>
<sequence length="185" mass="20915">MRNLFYFFGQLLCIPHVLLFLFSEEKEVITKDLYARKNFNASKWHQVWDLSKELWLNRYFRTLFYHRTQGLFSKILRIFYPKASTFIIDVNTKIGGGLQLAHPYATILNAEKIGEKVYVNHLVTVGEKNGKRPIIEDGVELHANCIVIGGITIGKNAKIGAGAVVTKDVPENAIAVGNPAKIILK</sequence>
<dbReference type="GO" id="GO:0016746">
    <property type="term" value="F:acyltransferase activity"/>
    <property type="evidence" value="ECO:0007669"/>
    <property type="project" value="UniProtKB-KW"/>
</dbReference>
<organism evidence="4 5">
    <name type="scientific">Cloacibacterium normanense</name>
    <dbReference type="NCBI Taxonomy" id="237258"/>
    <lineage>
        <taxon>Bacteria</taxon>
        <taxon>Pseudomonadati</taxon>
        <taxon>Bacteroidota</taxon>
        <taxon>Flavobacteriia</taxon>
        <taxon>Flavobacteriales</taxon>
        <taxon>Weeksellaceae</taxon>
    </lineage>
</organism>
<dbReference type="Proteomes" id="UP000095601">
    <property type="component" value="Unassembled WGS sequence"/>
</dbReference>
<comment type="similarity">
    <text evidence="1">Belongs to the transferase hexapeptide repeat family.</text>
</comment>